<dbReference type="AlphaFoldDB" id="A0A9D8KCI3"/>
<evidence type="ECO:0000256" key="1">
    <source>
        <dbReference type="SAM" id="MobiDB-lite"/>
    </source>
</evidence>
<dbReference type="InterPro" id="IPR013078">
    <property type="entry name" value="His_Pase_superF_clade-1"/>
</dbReference>
<accession>A0A9D8KCI3</accession>
<name>A0A9D8KCI3_9DELT</name>
<dbReference type="Gene3D" id="3.40.50.1240">
    <property type="entry name" value="Phosphoglycerate mutase-like"/>
    <property type="match status" value="1"/>
</dbReference>
<evidence type="ECO:0000313" key="2">
    <source>
        <dbReference type="EMBL" id="MBN1572003.1"/>
    </source>
</evidence>
<sequence>MRIILVTHAETDDAPPRFLSKKGVKGAKSAAGRIRRLMGDDFRVTKAVSSPAVRCIETALVILKELSGERLRRLDTDPRLMAAKEPMEPDQLLRAIKDYACDGILITLHSDLANALPKRERIEGVIDGWFQTRPVLAIIDWEEDRPWDGNRVLTLLGPDGKPLTEPDIDDKEKPLLLT</sequence>
<dbReference type="CDD" id="cd07067">
    <property type="entry name" value="HP_PGM_like"/>
    <property type="match status" value="1"/>
</dbReference>
<gene>
    <name evidence="2" type="ORF">JW984_02275</name>
</gene>
<protein>
    <submittedName>
        <fullName evidence="2">Histidine phosphatase family protein</fullName>
    </submittedName>
</protein>
<dbReference type="SUPFAM" id="SSF53254">
    <property type="entry name" value="Phosphoglycerate mutase-like"/>
    <property type="match status" value="1"/>
</dbReference>
<dbReference type="Proteomes" id="UP000809273">
    <property type="component" value="Unassembled WGS sequence"/>
</dbReference>
<feature type="region of interest" description="Disordered" evidence="1">
    <location>
        <begin position="158"/>
        <end position="178"/>
    </location>
</feature>
<reference evidence="2" key="2">
    <citation type="submission" date="2021-01" db="EMBL/GenBank/DDBJ databases">
        <authorList>
            <person name="Hahn C.R."/>
            <person name="Youssef N.H."/>
            <person name="Elshahed M."/>
        </authorList>
    </citation>
    <scope>NUCLEOTIDE SEQUENCE</scope>
    <source>
        <strain evidence="2">Zod_Metabat.24</strain>
    </source>
</reference>
<dbReference type="InterPro" id="IPR029033">
    <property type="entry name" value="His_PPase_superfam"/>
</dbReference>
<comment type="caution">
    <text evidence="2">The sequence shown here is derived from an EMBL/GenBank/DDBJ whole genome shotgun (WGS) entry which is preliminary data.</text>
</comment>
<dbReference type="EMBL" id="JAFGIX010000010">
    <property type="protein sequence ID" value="MBN1572003.1"/>
    <property type="molecule type" value="Genomic_DNA"/>
</dbReference>
<reference evidence="2" key="1">
    <citation type="journal article" date="2021" name="Environ. Microbiol.">
        <title>Genomic characterization of three novel Desulfobacterota classes expand the metabolic and phylogenetic diversity of the phylum.</title>
        <authorList>
            <person name="Murphy C.L."/>
            <person name="Biggerstaff J."/>
            <person name="Eichhorn A."/>
            <person name="Ewing E."/>
            <person name="Shahan R."/>
            <person name="Soriano D."/>
            <person name="Stewart S."/>
            <person name="VanMol K."/>
            <person name="Walker R."/>
            <person name="Walters P."/>
            <person name="Elshahed M.S."/>
            <person name="Youssef N.H."/>
        </authorList>
    </citation>
    <scope>NUCLEOTIDE SEQUENCE</scope>
    <source>
        <strain evidence="2">Zod_Metabat.24</strain>
    </source>
</reference>
<organism evidence="2 3">
    <name type="scientific">Candidatus Zymogenus saltonus</name>
    <dbReference type="NCBI Taxonomy" id="2844893"/>
    <lineage>
        <taxon>Bacteria</taxon>
        <taxon>Deltaproteobacteria</taxon>
        <taxon>Candidatus Zymogenia</taxon>
        <taxon>Candidatus Zymogeniales</taxon>
        <taxon>Candidatus Zymogenaceae</taxon>
        <taxon>Candidatus Zymogenus</taxon>
    </lineage>
</organism>
<proteinExistence type="predicted"/>
<evidence type="ECO:0000313" key="3">
    <source>
        <dbReference type="Proteomes" id="UP000809273"/>
    </source>
</evidence>